<keyword evidence="2" id="KW-1133">Transmembrane helix</keyword>
<name>A0A941W540_9BACT</name>
<gene>
    <name evidence="3" type="ORF">MAG551_02653</name>
</gene>
<reference evidence="3" key="1">
    <citation type="journal article" date="2021" name="ISME J.">
        <title>Fine-scale metabolic discontinuity in a stratified prokaryote microbiome of a Red Sea deep halocline.</title>
        <authorList>
            <person name="Michoud G."/>
            <person name="Ngugi D.K."/>
            <person name="Barozzi A."/>
            <person name="Merlino G."/>
            <person name="Calleja M.L."/>
            <person name="Delgado-Huertas A."/>
            <person name="Moran X.A.G."/>
            <person name="Daffonchio D."/>
        </authorList>
    </citation>
    <scope>NUCLEOTIDE SEQUENCE</scope>
    <source>
        <strain evidence="3">SuakinDeep_MAG55_1</strain>
    </source>
</reference>
<evidence type="ECO:0000256" key="1">
    <source>
        <dbReference type="SAM" id="MobiDB-lite"/>
    </source>
</evidence>
<comment type="caution">
    <text evidence="3">The sequence shown here is derived from an EMBL/GenBank/DDBJ whole genome shotgun (WGS) entry which is preliminary data.</text>
</comment>
<sequence>MSRVFSEGEVADVKDITQLYLQAKALILYAEEIDVQNKSNLQIINELRNAFDHFMRVLHRKLIPGTPFIKSKEEEGEDEEEDGNESCDEEGYHKGQLDKAKGHIYRAAFDALDGTVLTLKSKVEEELRGFPIEIIKEIYPDYYNVKRKLNELVNNVSSHREKKDIGGDTGTGEIFDNYVADIESPKIVHENILSDGPLLVERLKEYKQNKRRPWAIAIIAGIIGSTIGGLLVYFIINNYTKNEQSASPNISKQSTLSTP</sequence>
<dbReference type="Proteomes" id="UP000722750">
    <property type="component" value="Unassembled WGS sequence"/>
</dbReference>
<dbReference type="AlphaFoldDB" id="A0A941W540"/>
<evidence type="ECO:0000313" key="4">
    <source>
        <dbReference type="Proteomes" id="UP000722750"/>
    </source>
</evidence>
<feature type="compositionally biased region" description="Acidic residues" evidence="1">
    <location>
        <begin position="74"/>
        <end position="89"/>
    </location>
</feature>
<organism evidence="3 4">
    <name type="scientific">Candidatus Scalindua arabica</name>
    <dbReference type="NCBI Taxonomy" id="1127984"/>
    <lineage>
        <taxon>Bacteria</taxon>
        <taxon>Pseudomonadati</taxon>
        <taxon>Planctomycetota</taxon>
        <taxon>Candidatus Brocadiia</taxon>
        <taxon>Candidatus Brocadiales</taxon>
        <taxon>Candidatus Scalinduaceae</taxon>
        <taxon>Candidatus Scalindua</taxon>
    </lineage>
</organism>
<dbReference type="EMBL" id="JAANXD010000100">
    <property type="protein sequence ID" value="MBS1259580.1"/>
    <property type="molecule type" value="Genomic_DNA"/>
</dbReference>
<feature type="region of interest" description="Disordered" evidence="1">
    <location>
        <begin position="69"/>
        <end position="92"/>
    </location>
</feature>
<accession>A0A941W540</accession>
<evidence type="ECO:0000256" key="2">
    <source>
        <dbReference type="SAM" id="Phobius"/>
    </source>
</evidence>
<keyword evidence="2" id="KW-0812">Transmembrane</keyword>
<protein>
    <submittedName>
        <fullName evidence="3">Uncharacterized protein</fullName>
    </submittedName>
</protein>
<proteinExistence type="predicted"/>
<feature type="transmembrane region" description="Helical" evidence="2">
    <location>
        <begin position="214"/>
        <end position="236"/>
    </location>
</feature>
<keyword evidence="2" id="KW-0472">Membrane</keyword>
<evidence type="ECO:0000313" key="3">
    <source>
        <dbReference type="EMBL" id="MBS1259580.1"/>
    </source>
</evidence>